<accession>A0A975T932</accession>
<keyword evidence="1" id="KW-0812">Transmembrane</keyword>
<evidence type="ECO:0000259" key="2">
    <source>
        <dbReference type="Pfam" id="PF00535"/>
    </source>
</evidence>
<dbReference type="EMBL" id="CP021056">
    <property type="protein sequence ID" value="QXE23606.1"/>
    <property type="molecule type" value="Genomic_DNA"/>
</dbReference>
<proteinExistence type="predicted"/>
<dbReference type="SUPFAM" id="SSF53448">
    <property type="entry name" value="Nucleotide-diphospho-sugar transferases"/>
    <property type="match status" value="1"/>
</dbReference>
<reference evidence="3" key="1">
    <citation type="submission" date="2017-04" db="EMBL/GenBank/DDBJ databases">
        <title>Genome deletions in a multicellular cyanobacterial endosymbiont for morphological adaptation in marine diatoms.</title>
        <authorList>
            <person name="Wang Y."/>
            <person name="Gao H."/>
            <person name="Li R."/>
            <person name="Xu X."/>
        </authorList>
    </citation>
    <scope>NUCLEOTIDE SEQUENCE</scope>
    <source>
        <strain evidence="3">FACHB 800</strain>
    </source>
</reference>
<dbReference type="Gene3D" id="3.90.550.10">
    <property type="entry name" value="Spore Coat Polysaccharide Biosynthesis Protein SpsA, Chain A"/>
    <property type="match status" value="1"/>
</dbReference>
<dbReference type="PANTHER" id="PTHR22916">
    <property type="entry name" value="GLYCOSYLTRANSFERASE"/>
    <property type="match status" value="1"/>
</dbReference>
<dbReference type="PANTHER" id="PTHR22916:SF3">
    <property type="entry name" value="UDP-GLCNAC:BETAGAL BETA-1,3-N-ACETYLGLUCOSAMINYLTRANSFERASE-LIKE PROTEIN 1"/>
    <property type="match status" value="1"/>
</dbReference>
<protein>
    <recommendedName>
        <fullName evidence="2">Glycosyltransferase 2-like domain-containing protein</fullName>
    </recommendedName>
</protein>
<name>A0A975T932_9NOST</name>
<sequence length="307" mass="35959">MHKLLTISIPTFNRASFLDKQLTWLAEAIKGYEHECEIFISDNCSTDNTQEIITKWQPNFNQTTFKSHRNKTNIGVMPNIAHCFQSANTKYVWVIGDDDPIQIRALSYVINTIKQNPDLALLMLNFSWFYVPTGKLVYERCFTIDHEQIYLDGKKIIEQCLQENFSGLAFMTAQIYRTTAVKKALQEWNTSIDNREAQIYWTAFCATQGSVKITKDVYLQYDCGMNSIPESKLWFKIRYADLPAVYIKLMKIGYNQAFCQQLILEHFTDKNWRVIFGAFRRWPIMTTNILIPYFILVAISRWKLRTA</sequence>
<dbReference type="AlphaFoldDB" id="A0A975T932"/>
<organism evidence="3 4">
    <name type="scientific">Richelia sinica FACHB-800</name>
    <dbReference type="NCBI Taxonomy" id="1357546"/>
    <lineage>
        <taxon>Bacteria</taxon>
        <taxon>Bacillati</taxon>
        <taxon>Cyanobacteriota</taxon>
        <taxon>Cyanophyceae</taxon>
        <taxon>Nostocales</taxon>
        <taxon>Nostocaceae</taxon>
        <taxon>Richelia</taxon>
    </lineage>
</organism>
<dbReference type="InterPro" id="IPR001173">
    <property type="entry name" value="Glyco_trans_2-like"/>
</dbReference>
<evidence type="ECO:0000313" key="4">
    <source>
        <dbReference type="Proteomes" id="UP000683511"/>
    </source>
</evidence>
<evidence type="ECO:0000256" key="1">
    <source>
        <dbReference type="SAM" id="Phobius"/>
    </source>
</evidence>
<feature type="transmembrane region" description="Helical" evidence="1">
    <location>
        <begin position="282"/>
        <end position="302"/>
    </location>
</feature>
<dbReference type="CDD" id="cd00761">
    <property type="entry name" value="Glyco_tranf_GTA_type"/>
    <property type="match status" value="1"/>
</dbReference>
<gene>
    <name evidence="3" type="ORF">B6N60_02296</name>
</gene>
<dbReference type="KEGG" id="rsin:B6N60_02296"/>
<feature type="domain" description="Glycosyltransferase 2-like" evidence="2">
    <location>
        <begin position="7"/>
        <end position="121"/>
    </location>
</feature>
<dbReference type="Pfam" id="PF00535">
    <property type="entry name" value="Glycos_transf_2"/>
    <property type="match status" value="1"/>
</dbReference>
<dbReference type="RefSeq" id="WP_190605880.1">
    <property type="nucleotide sequence ID" value="NZ_CP021056.1"/>
</dbReference>
<keyword evidence="4" id="KW-1185">Reference proteome</keyword>
<keyword evidence="1" id="KW-0472">Membrane</keyword>
<keyword evidence="1" id="KW-1133">Transmembrane helix</keyword>
<dbReference type="InterPro" id="IPR029044">
    <property type="entry name" value="Nucleotide-diphossugar_trans"/>
</dbReference>
<evidence type="ECO:0000313" key="3">
    <source>
        <dbReference type="EMBL" id="QXE23606.1"/>
    </source>
</evidence>
<dbReference type="GO" id="GO:0016758">
    <property type="term" value="F:hexosyltransferase activity"/>
    <property type="evidence" value="ECO:0007669"/>
    <property type="project" value="UniProtKB-ARBA"/>
</dbReference>
<dbReference type="Proteomes" id="UP000683511">
    <property type="component" value="Chromosome"/>
</dbReference>